<proteinExistence type="predicted"/>
<dbReference type="Pfam" id="PF10728">
    <property type="entry name" value="DUF2520"/>
    <property type="match status" value="1"/>
</dbReference>
<dbReference type="InterPro" id="IPR036291">
    <property type="entry name" value="NAD(P)-bd_dom_sf"/>
</dbReference>
<keyword evidence="1" id="KW-0560">Oxidoreductase</keyword>
<comment type="caution">
    <text evidence="4">The sequence shown here is derived from an EMBL/GenBank/DDBJ whole genome shotgun (WGS) entry which is preliminary data.</text>
</comment>
<evidence type="ECO:0000313" key="4">
    <source>
        <dbReference type="EMBL" id="GAA5523798.1"/>
    </source>
</evidence>
<dbReference type="Proteomes" id="UP001408594">
    <property type="component" value="Unassembled WGS sequence"/>
</dbReference>
<accession>A0ABP9WMH3</accession>
<dbReference type="SUPFAM" id="SSF51735">
    <property type="entry name" value="NAD(P)-binding Rossmann-fold domains"/>
    <property type="match status" value="1"/>
</dbReference>
<dbReference type="PANTHER" id="PTHR40459:SF1">
    <property type="entry name" value="CONSERVED HYPOTHETICAL ALANINE AND LEUCINE RICH PROTEIN"/>
    <property type="match status" value="1"/>
</dbReference>
<dbReference type="InterPro" id="IPR037108">
    <property type="entry name" value="TM1727-like_C_sf"/>
</dbReference>
<feature type="domain" description="DUF2520" evidence="3">
    <location>
        <begin position="162"/>
        <end position="288"/>
    </location>
</feature>
<dbReference type="SUPFAM" id="SSF48179">
    <property type="entry name" value="6-phosphogluconate dehydrogenase C-terminal domain-like"/>
    <property type="match status" value="1"/>
</dbReference>
<dbReference type="PANTHER" id="PTHR40459">
    <property type="entry name" value="CONSERVED HYPOTHETICAL ALANINE AND LEUCINE RICH PROTEIN"/>
    <property type="match status" value="1"/>
</dbReference>
<organism evidence="4 5">
    <name type="scientific">Microbulbifer aestuariivivens</name>
    <dbReference type="NCBI Taxonomy" id="1908308"/>
    <lineage>
        <taxon>Bacteria</taxon>
        <taxon>Pseudomonadati</taxon>
        <taxon>Pseudomonadota</taxon>
        <taxon>Gammaproteobacteria</taxon>
        <taxon>Cellvibrionales</taxon>
        <taxon>Microbulbiferaceae</taxon>
        <taxon>Microbulbifer</taxon>
    </lineage>
</organism>
<dbReference type="EMBL" id="BAABRT010000002">
    <property type="protein sequence ID" value="GAA5523798.1"/>
    <property type="molecule type" value="Genomic_DNA"/>
</dbReference>
<evidence type="ECO:0000313" key="5">
    <source>
        <dbReference type="Proteomes" id="UP001408594"/>
    </source>
</evidence>
<dbReference type="InterPro" id="IPR018931">
    <property type="entry name" value="DUF2520"/>
</dbReference>
<keyword evidence="5" id="KW-1185">Reference proteome</keyword>
<evidence type="ECO:0000259" key="3">
    <source>
        <dbReference type="Pfam" id="PF10728"/>
    </source>
</evidence>
<sequence length="315" mass="32567">MKTLNIIGAGKLGRTLGRLWQERGFFEVQTVCNRSLKSALTAVRFIGAGKAAGSIGEMPAADCWLIASGDRQIAALATELANHLHSLAVTNSRAPGHSDDDHTAANRKTNDSRTDRPVVFHCSGALGSSVLAPCRPAAIASAHPVHSFADPARSVATLAGTAVAVEGDSDALTVLNDAFGALGCRTLAIASEHKSLYHAGSVFACNYMTALMDLSLQCFAAAGIDEAEALSLLQPIVLQTARNNLELGPAASLTGPIARGDTATVASQLKAVAGTSPLLAANYRQLGLACVELARRGDLPAEIAEQLNALLNGSH</sequence>
<gene>
    <name evidence="4" type="ORF">Maes01_00347</name>
</gene>
<feature type="compositionally biased region" description="Basic and acidic residues" evidence="2">
    <location>
        <begin position="96"/>
        <end position="112"/>
    </location>
</feature>
<evidence type="ECO:0000256" key="1">
    <source>
        <dbReference type="ARBA" id="ARBA00023002"/>
    </source>
</evidence>
<evidence type="ECO:0000256" key="2">
    <source>
        <dbReference type="SAM" id="MobiDB-lite"/>
    </source>
</evidence>
<dbReference type="RefSeq" id="WP_345548261.1">
    <property type="nucleotide sequence ID" value="NZ_BAABRT010000002.1"/>
</dbReference>
<dbReference type="Gene3D" id="1.10.1040.20">
    <property type="entry name" value="ProC-like, C-terminal domain"/>
    <property type="match status" value="1"/>
</dbReference>
<feature type="region of interest" description="Disordered" evidence="2">
    <location>
        <begin position="91"/>
        <end position="112"/>
    </location>
</feature>
<dbReference type="InterPro" id="IPR008927">
    <property type="entry name" value="6-PGluconate_DH-like_C_sf"/>
</dbReference>
<protein>
    <recommendedName>
        <fullName evidence="3">DUF2520 domain-containing protein</fullName>
    </recommendedName>
</protein>
<dbReference type="Gene3D" id="3.40.50.720">
    <property type="entry name" value="NAD(P)-binding Rossmann-like Domain"/>
    <property type="match status" value="1"/>
</dbReference>
<name>A0ABP9WMH3_9GAMM</name>
<reference evidence="4 5" key="1">
    <citation type="submission" date="2024-02" db="EMBL/GenBank/DDBJ databases">
        <title>Microbulbifer aestuariivivens NBRC 112533.</title>
        <authorList>
            <person name="Ichikawa N."/>
            <person name="Katano-Makiyama Y."/>
            <person name="Hidaka K."/>
        </authorList>
    </citation>
    <scope>NUCLEOTIDE SEQUENCE [LARGE SCALE GENOMIC DNA]</scope>
    <source>
        <strain evidence="4 5">NBRC 112533</strain>
    </source>
</reference>